<dbReference type="EMBL" id="JAUSWL010000003">
    <property type="protein sequence ID" value="MDQ0543436.1"/>
    <property type="molecule type" value="Genomic_DNA"/>
</dbReference>
<dbReference type="AlphaFoldDB" id="A0AAJ1TMF5"/>
<evidence type="ECO:0000313" key="2">
    <source>
        <dbReference type="EMBL" id="MDQ0543436.1"/>
    </source>
</evidence>
<comment type="caution">
    <text evidence="2">The sequence shown here is derived from an EMBL/GenBank/DDBJ whole genome shotgun (WGS) entry which is preliminary data.</text>
</comment>
<organism evidence="2 3">
    <name type="scientific">Methylobacterium brachiatum</name>
    <dbReference type="NCBI Taxonomy" id="269660"/>
    <lineage>
        <taxon>Bacteria</taxon>
        <taxon>Pseudomonadati</taxon>
        <taxon>Pseudomonadota</taxon>
        <taxon>Alphaproteobacteria</taxon>
        <taxon>Hyphomicrobiales</taxon>
        <taxon>Methylobacteriaceae</taxon>
        <taxon>Methylobacterium</taxon>
    </lineage>
</organism>
<gene>
    <name evidence="2" type="ORF">QO001_002362</name>
</gene>
<proteinExistence type="predicted"/>
<protein>
    <recommendedName>
        <fullName evidence="1">KfrA N-terminal DNA-binding domain-containing protein</fullName>
    </recommendedName>
</protein>
<dbReference type="Pfam" id="PF11740">
    <property type="entry name" value="KfrA_N"/>
    <property type="match status" value="1"/>
</dbReference>
<reference evidence="2" key="1">
    <citation type="submission" date="2023-07" db="EMBL/GenBank/DDBJ databases">
        <title>Genomic Encyclopedia of Type Strains, Phase IV (KMG-IV): sequencing the most valuable type-strain genomes for metagenomic binning, comparative biology and taxonomic classification.</title>
        <authorList>
            <person name="Goeker M."/>
        </authorList>
    </citation>
    <scope>NUCLEOTIDE SEQUENCE</scope>
    <source>
        <strain evidence="2">DSM 19569</strain>
    </source>
</reference>
<sequence length="237" mass="26868">MEDPRRWEVFRAADQIRAEGKERVSLRTVWARVKLNAGVAGNNQSVGGHLAEWTRERAYSPIIELAGLPEAVETGLAKAGVALWKAAQAEAAAINERTRLRMAEAIAAERELRHEALGMVDARDAVIEAQCNEIAWFADELERMKEHLRTVRARDFWQRVIQEVRDILPEREALHVGDITLRIGADLVQEAEEHVQAWNVDTVRGAIDERIYRKRYFVAEGGGRYRRRRPEDGGVAA</sequence>
<dbReference type="Proteomes" id="UP001223420">
    <property type="component" value="Unassembled WGS sequence"/>
</dbReference>
<name>A0AAJ1TMF5_9HYPH</name>
<feature type="domain" description="KfrA N-terminal DNA-binding" evidence="1">
    <location>
        <begin position="8"/>
        <end position="120"/>
    </location>
</feature>
<dbReference type="RefSeq" id="WP_066925650.1">
    <property type="nucleotide sequence ID" value="NZ_JAJALK010000004.1"/>
</dbReference>
<evidence type="ECO:0000259" key="1">
    <source>
        <dbReference type="Pfam" id="PF11740"/>
    </source>
</evidence>
<dbReference type="InterPro" id="IPR021104">
    <property type="entry name" value="KfrA_DNA-bd_N"/>
</dbReference>
<accession>A0AAJ1TMF5</accession>
<evidence type="ECO:0000313" key="3">
    <source>
        <dbReference type="Proteomes" id="UP001223420"/>
    </source>
</evidence>